<dbReference type="RefSeq" id="WP_125661811.1">
    <property type="nucleotide sequence ID" value="NZ_AP019308.1"/>
</dbReference>
<proteinExistence type="predicted"/>
<evidence type="ECO:0000256" key="3">
    <source>
        <dbReference type="ARBA" id="ARBA00022553"/>
    </source>
</evidence>
<dbReference type="InterPro" id="IPR029016">
    <property type="entry name" value="GAF-like_dom_sf"/>
</dbReference>
<dbReference type="AlphaFoldDB" id="A0A3G9J3K3"/>
<keyword evidence="5" id="KW-0547">Nucleotide-binding</keyword>
<evidence type="ECO:0000256" key="4">
    <source>
        <dbReference type="ARBA" id="ARBA00022679"/>
    </source>
</evidence>
<dbReference type="InterPro" id="IPR036097">
    <property type="entry name" value="HisK_dim/P_sf"/>
</dbReference>
<dbReference type="GO" id="GO:0000155">
    <property type="term" value="F:phosphorelay sensor kinase activity"/>
    <property type="evidence" value="ECO:0007669"/>
    <property type="project" value="InterPro"/>
</dbReference>
<keyword evidence="8" id="KW-0902">Two-component regulatory system</keyword>
<dbReference type="Gene3D" id="3.30.450.20">
    <property type="entry name" value="PAS domain"/>
    <property type="match status" value="1"/>
</dbReference>
<gene>
    <name evidence="9" type="ORF">Back11_42800</name>
</gene>
<dbReference type="SMART" id="SM00388">
    <property type="entry name" value="HisKA"/>
    <property type="match status" value="1"/>
</dbReference>
<evidence type="ECO:0000313" key="10">
    <source>
        <dbReference type="Proteomes" id="UP000275368"/>
    </source>
</evidence>
<sequence>MDKKIIFDEKQRLQQRGLDPNNPIILEDHLTAGELTVKLHNYKEFIEILHFFVDKFLSSVTGDPFLIAITDDKGHVLAFKGDPTIIATVNKLGIVVGARMLEENDSNSIMMCLRFKQPVQLTGEDHYYRIHHNLSCCSAPFYNEGHRRIEGTISFMTDIEFAHPHLLALLCTIADSAERELVLRRQNMQLQILNQVLLETNYYGVIITDAYGQIVEINENSLAILQGENWNKENYMYSSVYQLGTIGAYFERVIDKREVCIGMELCLQVNGLPRYYILDVVPIYDSSKAINRVVGNLRDITDMKTTEEMLRNTEKLIFAGQLAVSIAHEVRNPLTTVKGMLQLSGKQLKPHFYTTMMSELDRMNLIVSEFMILGKPQNIIFKEEQCLAILQEVLTIFEFQATMNGITLECEFTQSLEIRCDRNQMKQMFLNILKNAMEALPYGGMIHVHLDAVDADQRIRITDNGEGMTEEVMSKIGEPFHTTKPEGNGLGMMIVQKIIATHQGRMKIASKRNEGTTVDIYLPCTIR</sequence>
<dbReference type="EC" id="2.7.13.3" evidence="2"/>
<dbReference type="Gene3D" id="1.10.287.130">
    <property type="match status" value="1"/>
</dbReference>
<dbReference type="InterPro" id="IPR004358">
    <property type="entry name" value="Sig_transdc_His_kin-like_C"/>
</dbReference>
<dbReference type="SUPFAM" id="SSF55874">
    <property type="entry name" value="ATPase domain of HSP90 chaperone/DNA topoisomerase II/histidine kinase"/>
    <property type="match status" value="1"/>
</dbReference>
<dbReference type="OrthoDB" id="9784397at2"/>
<dbReference type="Pfam" id="PF00512">
    <property type="entry name" value="HisKA"/>
    <property type="match status" value="1"/>
</dbReference>
<dbReference type="Gene3D" id="3.30.565.10">
    <property type="entry name" value="Histidine kinase-like ATPase, C-terminal domain"/>
    <property type="match status" value="1"/>
</dbReference>
<keyword evidence="7" id="KW-0067">ATP-binding</keyword>
<protein>
    <recommendedName>
        <fullName evidence="2">histidine kinase</fullName>
        <ecNumber evidence="2">2.7.13.3</ecNumber>
    </recommendedName>
</protein>
<organism evidence="9 10">
    <name type="scientific">Paenibacillus baekrokdamisoli</name>
    <dbReference type="NCBI Taxonomy" id="1712516"/>
    <lineage>
        <taxon>Bacteria</taxon>
        <taxon>Bacillati</taxon>
        <taxon>Bacillota</taxon>
        <taxon>Bacilli</taxon>
        <taxon>Bacillales</taxon>
        <taxon>Paenibacillaceae</taxon>
        <taxon>Paenibacillus</taxon>
    </lineage>
</organism>
<dbReference type="PROSITE" id="PS50113">
    <property type="entry name" value="PAC"/>
    <property type="match status" value="1"/>
</dbReference>
<evidence type="ECO:0000256" key="2">
    <source>
        <dbReference type="ARBA" id="ARBA00012438"/>
    </source>
</evidence>
<dbReference type="InterPro" id="IPR036890">
    <property type="entry name" value="HATPase_C_sf"/>
</dbReference>
<dbReference type="GO" id="GO:0005524">
    <property type="term" value="F:ATP binding"/>
    <property type="evidence" value="ECO:0007669"/>
    <property type="project" value="UniProtKB-KW"/>
</dbReference>
<keyword evidence="3" id="KW-0597">Phosphoprotein</keyword>
<dbReference type="Proteomes" id="UP000275368">
    <property type="component" value="Chromosome"/>
</dbReference>
<evidence type="ECO:0000256" key="7">
    <source>
        <dbReference type="ARBA" id="ARBA00022840"/>
    </source>
</evidence>
<evidence type="ECO:0000256" key="5">
    <source>
        <dbReference type="ARBA" id="ARBA00022741"/>
    </source>
</evidence>
<dbReference type="EMBL" id="AP019308">
    <property type="protein sequence ID" value="BBH22935.1"/>
    <property type="molecule type" value="Genomic_DNA"/>
</dbReference>
<dbReference type="InterPro" id="IPR000700">
    <property type="entry name" value="PAS-assoc_C"/>
</dbReference>
<evidence type="ECO:0000256" key="6">
    <source>
        <dbReference type="ARBA" id="ARBA00022777"/>
    </source>
</evidence>
<dbReference type="PRINTS" id="PR00344">
    <property type="entry name" value="BCTRLSENSOR"/>
</dbReference>
<dbReference type="InterPro" id="IPR005467">
    <property type="entry name" value="His_kinase_dom"/>
</dbReference>
<reference evidence="9 10" key="1">
    <citation type="submission" date="2018-11" db="EMBL/GenBank/DDBJ databases">
        <title>Complete genome sequence of Paenibacillus baekrokdamisoli strain KCTC 33723.</title>
        <authorList>
            <person name="Kang S.W."/>
            <person name="Lee K.C."/>
            <person name="Kim K.K."/>
            <person name="Kim J.S."/>
            <person name="Kim D.S."/>
            <person name="Ko S.H."/>
            <person name="Yang S.H."/>
            <person name="Lee J.S."/>
        </authorList>
    </citation>
    <scope>NUCLEOTIDE SEQUENCE [LARGE SCALE GENOMIC DNA]</scope>
    <source>
        <strain evidence="9 10">KCTC 33723</strain>
    </source>
</reference>
<evidence type="ECO:0000256" key="8">
    <source>
        <dbReference type="ARBA" id="ARBA00023012"/>
    </source>
</evidence>
<dbReference type="Gene3D" id="3.30.450.40">
    <property type="match status" value="1"/>
</dbReference>
<dbReference type="SUPFAM" id="SSF55785">
    <property type="entry name" value="PYP-like sensor domain (PAS domain)"/>
    <property type="match status" value="1"/>
</dbReference>
<dbReference type="KEGG" id="pbk:Back11_42800"/>
<dbReference type="SUPFAM" id="SSF47384">
    <property type="entry name" value="Homodimeric domain of signal transducing histidine kinase"/>
    <property type="match status" value="1"/>
</dbReference>
<dbReference type="PROSITE" id="PS50109">
    <property type="entry name" value="HIS_KIN"/>
    <property type="match status" value="1"/>
</dbReference>
<dbReference type="CDD" id="cd00082">
    <property type="entry name" value="HisKA"/>
    <property type="match status" value="1"/>
</dbReference>
<evidence type="ECO:0000256" key="1">
    <source>
        <dbReference type="ARBA" id="ARBA00000085"/>
    </source>
</evidence>
<evidence type="ECO:0000313" key="9">
    <source>
        <dbReference type="EMBL" id="BBH22935.1"/>
    </source>
</evidence>
<accession>A0A3G9J3K3</accession>
<comment type="catalytic activity">
    <reaction evidence="1">
        <text>ATP + protein L-histidine = ADP + protein N-phospho-L-histidine.</text>
        <dbReference type="EC" id="2.7.13.3"/>
    </reaction>
</comment>
<keyword evidence="4" id="KW-0808">Transferase</keyword>
<dbReference type="InterPro" id="IPR003661">
    <property type="entry name" value="HisK_dim/P_dom"/>
</dbReference>
<dbReference type="PANTHER" id="PTHR43065:SF34">
    <property type="entry name" value="SPORULATION KINASE A"/>
    <property type="match status" value="1"/>
</dbReference>
<dbReference type="InterPro" id="IPR003594">
    <property type="entry name" value="HATPase_dom"/>
</dbReference>
<keyword evidence="6" id="KW-0418">Kinase</keyword>
<dbReference type="SMART" id="SM00387">
    <property type="entry name" value="HATPase_c"/>
    <property type="match status" value="1"/>
</dbReference>
<dbReference type="InterPro" id="IPR035965">
    <property type="entry name" value="PAS-like_dom_sf"/>
</dbReference>
<keyword evidence="10" id="KW-1185">Reference proteome</keyword>
<name>A0A3G9J3K3_9BACL</name>
<dbReference type="PANTHER" id="PTHR43065">
    <property type="entry name" value="SENSOR HISTIDINE KINASE"/>
    <property type="match status" value="1"/>
</dbReference>
<dbReference type="Pfam" id="PF02518">
    <property type="entry name" value="HATPase_c"/>
    <property type="match status" value="1"/>
</dbReference>